<feature type="region of interest" description="Disordered" evidence="1">
    <location>
        <begin position="110"/>
        <end position="136"/>
    </location>
</feature>
<accession>A0A856MG93</accession>
<evidence type="ECO:0000313" key="3">
    <source>
        <dbReference type="EMBL" id="QDL09179.1"/>
    </source>
</evidence>
<keyword evidence="4" id="KW-1185">Reference proteome</keyword>
<dbReference type="RefSeq" id="WP_171976529.1">
    <property type="nucleotide sequence ID" value="NZ_CAWOXK010000001.1"/>
</dbReference>
<evidence type="ECO:0000313" key="4">
    <source>
        <dbReference type="Proteomes" id="UP000503129"/>
    </source>
</evidence>
<evidence type="ECO:0000256" key="1">
    <source>
        <dbReference type="SAM" id="MobiDB-lite"/>
    </source>
</evidence>
<keyword evidence="2" id="KW-0812">Transmembrane</keyword>
<keyword evidence="2" id="KW-1133">Transmembrane helix</keyword>
<dbReference type="AlphaFoldDB" id="A0A856MG93"/>
<organism evidence="3 4">
    <name type="scientific">Brasilonema sennae CENA114</name>
    <dbReference type="NCBI Taxonomy" id="415709"/>
    <lineage>
        <taxon>Bacteria</taxon>
        <taxon>Bacillati</taxon>
        <taxon>Cyanobacteriota</taxon>
        <taxon>Cyanophyceae</taxon>
        <taxon>Nostocales</taxon>
        <taxon>Scytonemataceae</taxon>
        <taxon>Brasilonema</taxon>
        <taxon>Bromeliae group (in: Brasilonema)</taxon>
    </lineage>
</organism>
<protein>
    <recommendedName>
        <fullName evidence="5">DUF5666 domain-containing protein</fullName>
    </recommendedName>
</protein>
<name>A0A856MG93_9CYAN</name>
<dbReference type="KEGG" id="bsen:DP114_15870"/>
<gene>
    <name evidence="3" type="ORF">DP114_15870</name>
</gene>
<sequence length="319" mass="34085">MNHPNDRISSQTAADAFALAAKLQAQRHQDYSTAELMQAAAEANISPEALQEALKLMQAKQMEDQTQRDKLRLMLGSGAVGVAIALSSMWAYTAMTRNPAWSATSSEINAVQPNPRNANQLTASTSQPPDSPPVPLDNNATTLTGKIQQYLLNPEGRVDGLLLNNGLQVKVPPHLNRNLVAQVSLGTEISVTGKTGVSTSFGQEIKAREITNRQTQQTITNKAIADAPPPAPTPTDYSSLSAEGKAQKWLVGHRGEINGVILSSGVQVKFPPHIGNQLVDTAQVGDKVQVQGFGTRNKYGEVIKATTLKVNERSVGVAP</sequence>
<feature type="compositionally biased region" description="Polar residues" evidence="1">
    <location>
        <begin position="110"/>
        <end position="128"/>
    </location>
</feature>
<keyword evidence="2" id="KW-0472">Membrane</keyword>
<reference evidence="3 4" key="1">
    <citation type="submission" date="2018-06" db="EMBL/GenBank/DDBJ databases">
        <title>Comparative genomics of Brasilonema spp. strains.</title>
        <authorList>
            <person name="Alvarenga D.O."/>
            <person name="Fiore M.F."/>
            <person name="Varani A.M."/>
        </authorList>
    </citation>
    <scope>NUCLEOTIDE SEQUENCE [LARGE SCALE GENOMIC DNA]</scope>
    <source>
        <strain evidence="3 4">CENA114</strain>
    </source>
</reference>
<proteinExistence type="predicted"/>
<evidence type="ECO:0000256" key="2">
    <source>
        <dbReference type="SAM" id="Phobius"/>
    </source>
</evidence>
<evidence type="ECO:0008006" key="5">
    <source>
        <dbReference type="Google" id="ProtNLM"/>
    </source>
</evidence>
<dbReference type="Proteomes" id="UP000503129">
    <property type="component" value="Chromosome"/>
</dbReference>
<dbReference type="EMBL" id="CP030118">
    <property type="protein sequence ID" value="QDL09179.1"/>
    <property type="molecule type" value="Genomic_DNA"/>
</dbReference>
<feature type="transmembrane region" description="Helical" evidence="2">
    <location>
        <begin position="71"/>
        <end position="92"/>
    </location>
</feature>